<keyword evidence="7 8" id="KW-0472">Membrane</keyword>
<dbReference type="Pfam" id="PF13231">
    <property type="entry name" value="PMT_2"/>
    <property type="match status" value="1"/>
</dbReference>
<keyword evidence="4" id="KW-0808">Transferase</keyword>
<name>A0A2H0RAM5_UNCKA</name>
<reference evidence="10 11" key="1">
    <citation type="submission" date="2017-09" db="EMBL/GenBank/DDBJ databases">
        <title>Depth-based differentiation of microbial function through sediment-hosted aquifers and enrichment of novel symbionts in the deep terrestrial subsurface.</title>
        <authorList>
            <person name="Probst A.J."/>
            <person name="Ladd B."/>
            <person name="Jarett J.K."/>
            <person name="Geller-Mcgrath D.E."/>
            <person name="Sieber C.M."/>
            <person name="Emerson J.B."/>
            <person name="Anantharaman K."/>
            <person name="Thomas B.C."/>
            <person name="Malmstrom R."/>
            <person name="Stieglmeier M."/>
            <person name="Klingl A."/>
            <person name="Woyke T."/>
            <person name="Ryan C.M."/>
            <person name="Banfield J.F."/>
        </authorList>
    </citation>
    <scope>NUCLEOTIDE SEQUENCE [LARGE SCALE GENOMIC DNA]</scope>
    <source>
        <strain evidence="10">CG10_big_fil_rev_8_21_14_0_10_32_10</strain>
    </source>
</reference>
<comment type="caution">
    <text evidence="10">The sequence shown here is derived from an EMBL/GenBank/DDBJ whole genome shotgun (WGS) entry which is preliminary data.</text>
</comment>
<feature type="transmembrane region" description="Helical" evidence="8">
    <location>
        <begin position="61"/>
        <end position="83"/>
    </location>
</feature>
<feature type="transmembrane region" description="Helical" evidence="8">
    <location>
        <begin position="313"/>
        <end position="333"/>
    </location>
</feature>
<dbReference type="EMBL" id="PCXU01000018">
    <property type="protein sequence ID" value="PIR43583.1"/>
    <property type="molecule type" value="Genomic_DNA"/>
</dbReference>
<organism evidence="10 11">
    <name type="scientific">candidate division WWE3 bacterium CG10_big_fil_rev_8_21_14_0_10_32_10</name>
    <dbReference type="NCBI Taxonomy" id="1975090"/>
    <lineage>
        <taxon>Bacteria</taxon>
        <taxon>Katanobacteria</taxon>
    </lineage>
</organism>
<feature type="transmembrane region" description="Helical" evidence="8">
    <location>
        <begin position="15"/>
        <end position="41"/>
    </location>
</feature>
<keyword evidence="5 8" id="KW-0812">Transmembrane</keyword>
<feature type="transmembrane region" description="Helical" evidence="8">
    <location>
        <begin position="173"/>
        <end position="205"/>
    </location>
</feature>
<feature type="transmembrane region" description="Helical" evidence="8">
    <location>
        <begin position="95"/>
        <end position="117"/>
    </location>
</feature>
<keyword evidence="3" id="KW-0328">Glycosyltransferase</keyword>
<accession>A0A2H0RAM5</accession>
<evidence type="ECO:0000313" key="10">
    <source>
        <dbReference type="EMBL" id="PIR43583.1"/>
    </source>
</evidence>
<feature type="transmembrane region" description="Helical" evidence="8">
    <location>
        <begin position="124"/>
        <end position="144"/>
    </location>
</feature>
<dbReference type="GO" id="GO:0009103">
    <property type="term" value="P:lipopolysaccharide biosynthetic process"/>
    <property type="evidence" value="ECO:0007669"/>
    <property type="project" value="UniProtKB-ARBA"/>
</dbReference>
<dbReference type="GO" id="GO:0005886">
    <property type="term" value="C:plasma membrane"/>
    <property type="evidence" value="ECO:0007669"/>
    <property type="project" value="UniProtKB-SubCell"/>
</dbReference>
<evidence type="ECO:0000256" key="3">
    <source>
        <dbReference type="ARBA" id="ARBA00022676"/>
    </source>
</evidence>
<comment type="subcellular location">
    <subcellularLocation>
        <location evidence="1">Cell membrane</location>
        <topology evidence="1">Multi-pass membrane protein</topology>
    </subcellularLocation>
</comment>
<protein>
    <recommendedName>
        <fullName evidence="9">Glycosyltransferase RgtA/B/C/D-like domain-containing protein</fullName>
    </recommendedName>
</protein>
<dbReference type="PANTHER" id="PTHR33908">
    <property type="entry name" value="MANNOSYLTRANSFERASE YKCB-RELATED"/>
    <property type="match status" value="1"/>
</dbReference>
<proteinExistence type="predicted"/>
<keyword evidence="2" id="KW-1003">Cell membrane</keyword>
<dbReference type="Proteomes" id="UP000230214">
    <property type="component" value="Unassembled WGS sequence"/>
</dbReference>
<dbReference type="PANTHER" id="PTHR33908:SF11">
    <property type="entry name" value="MEMBRANE PROTEIN"/>
    <property type="match status" value="1"/>
</dbReference>
<feature type="transmembrane region" description="Helical" evidence="8">
    <location>
        <begin position="211"/>
        <end position="231"/>
    </location>
</feature>
<evidence type="ECO:0000256" key="5">
    <source>
        <dbReference type="ARBA" id="ARBA00022692"/>
    </source>
</evidence>
<feature type="transmembrane region" description="Helical" evidence="8">
    <location>
        <begin position="339"/>
        <end position="357"/>
    </location>
</feature>
<dbReference type="GO" id="GO:0016763">
    <property type="term" value="F:pentosyltransferase activity"/>
    <property type="evidence" value="ECO:0007669"/>
    <property type="project" value="TreeGrafter"/>
</dbReference>
<evidence type="ECO:0000256" key="1">
    <source>
        <dbReference type="ARBA" id="ARBA00004651"/>
    </source>
</evidence>
<evidence type="ECO:0000259" key="9">
    <source>
        <dbReference type="Pfam" id="PF13231"/>
    </source>
</evidence>
<dbReference type="InterPro" id="IPR050297">
    <property type="entry name" value="LipidA_mod_glycosyltrf_83"/>
</dbReference>
<evidence type="ECO:0000256" key="2">
    <source>
        <dbReference type="ARBA" id="ARBA00022475"/>
    </source>
</evidence>
<evidence type="ECO:0000256" key="8">
    <source>
        <dbReference type="SAM" id="Phobius"/>
    </source>
</evidence>
<gene>
    <name evidence="10" type="ORF">COV24_02040</name>
</gene>
<feature type="transmembrane region" description="Helical" evidence="8">
    <location>
        <begin position="284"/>
        <end position="306"/>
    </location>
</feature>
<evidence type="ECO:0000256" key="7">
    <source>
        <dbReference type="ARBA" id="ARBA00023136"/>
    </source>
</evidence>
<evidence type="ECO:0000313" key="11">
    <source>
        <dbReference type="Proteomes" id="UP000230214"/>
    </source>
</evidence>
<sequence length="500" mass="59789">MFKKNSLFDNFNKNLFYVTLFIIFLISVFVRLYFLPILATFGHDNSRDLVLIFKLFKYHEIIYRGPVFSVLWGFLSPIYYYILAPVYYILRFHPLAPAFFSTIINIITLLILFFVSFKIFNKKTALISIILYGLSFKVALEGAYGLNPNLLPPFSVLAFYSLVNIFKNNSKNYLILLFFCLAMLVSFHPSGVFVLFPIVILFIIYKPKIKPVIWIRSILVFFIFAIIPYLIEEKKFNFWNIKQILLYLHGDISTESNIGFFNSISNFFYVFTKNLSLVFFGNTHIFFIAFSFFLLLSLLFFILKFYKKHTDSIFILSSYIFLYLLFFAITVKFDNKGFYAWWFHSVIIPIFILYVSYLMTKIKISYCVTLIWFFIFLNINAYIKYQPPLDTYEMSYKATQEIRNDSMGTDLIEIYGSDRRPFRYMLWYFEQDPIIKEKYFSLVKYEDKVPKPTNVYYFDRLDSNERNYMADFTKIQKDYPHLKGPILLKHFNTYDIYVFK</sequence>
<evidence type="ECO:0000256" key="6">
    <source>
        <dbReference type="ARBA" id="ARBA00022989"/>
    </source>
</evidence>
<feature type="domain" description="Glycosyltransferase RgtA/B/C/D-like" evidence="9">
    <location>
        <begin position="77"/>
        <end position="225"/>
    </location>
</feature>
<dbReference type="AlphaFoldDB" id="A0A2H0RAM5"/>
<keyword evidence="6 8" id="KW-1133">Transmembrane helix</keyword>
<feature type="transmembrane region" description="Helical" evidence="8">
    <location>
        <begin position="364"/>
        <end position="383"/>
    </location>
</feature>
<evidence type="ECO:0000256" key="4">
    <source>
        <dbReference type="ARBA" id="ARBA00022679"/>
    </source>
</evidence>
<dbReference type="InterPro" id="IPR038731">
    <property type="entry name" value="RgtA/B/C-like"/>
</dbReference>